<name>A0ABY5PZI6_9ACTN</name>
<keyword evidence="6" id="KW-1185">Reference proteome</keyword>
<evidence type="ECO:0000256" key="3">
    <source>
        <dbReference type="ARBA" id="ARBA00022840"/>
    </source>
</evidence>
<dbReference type="SMART" id="SM00382">
    <property type="entry name" value="AAA"/>
    <property type="match status" value="1"/>
</dbReference>
<dbReference type="CDD" id="cd03255">
    <property type="entry name" value="ABC_MJ0796_LolCDE_FtsE"/>
    <property type="match status" value="1"/>
</dbReference>
<dbReference type="GeneID" id="95575647"/>
<dbReference type="PANTHER" id="PTHR24220">
    <property type="entry name" value="IMPORT ATP-BINDING PROTEIN"/>
    <property type="match status" value="1"/>
</dbReference>
<dbReference type="InterPro" id="IPR015854">
    <property type="entry name" value="ABC_transpr_LolD-like"/>
</dbReference>
<dbReference type="RefSeq" id="WP_183067050.1">
    <property type="nucleotide sequence ID" value="NZ_CP102514.1"/>
</dbReference>
<gene>
    <name evidence="5" type="ORF">NRK68_19330</name>
</gene>
<dbReference type="Pfam" id="PF00005">
    <property type="entry name" value="ABC_tran"/>
    <property type="match status" value="1"/>
</dbReference>
<evidence type="ECO:0000256" key="1">
    <source>
        <dbReference type="ARBA" id="ARBA00022448"/>
    </source>
</evidence>
<keyword evidence="3 5" id="KW-0067">ATP-binding</keyword>
<evidence type="ECO:0000313" key="6">
    <source>
        <dbReference type="Proteomes" id="UP001057738"/>
    </source>
</evidence>
<dbReference type="GO" id="GO:0005524">
    <property type="term" value="F:ATP binding"/>
    <property type="evidence" value="ECO:0007669"/>
    <property type="project" value="UniProtKB-KW"/>
</dbReference>
<dbReference type="Proteomes" id="UP001057738">
    <property type="component" value="Chromosome"/>
</dbReference>
<dbReference type="Gene3D" id="3.40.50.300">
    <property type="entry name" value="P-loop containing nucleotide triphosphate hydrolases"/>
    <property type="match status" value="1"/>
</dbReference>
<dbReference type="EMBL" id="CP102514">
    <property type="protein sequence ID" value="UUY49168.1"/>
    <property type="molecule type" value="Genomic_DNA"/>
</dbReference>
<dbReference type="InterPro" id="IPR003593">
    <property type="entry name" value="AAA+_ATPase"/>
</dbReference>
<dbReference type="InterPro" id="IPR017911">
    <property type="entry name" value="MacB-like_ATP-bd"/>
</dbReference>
<evidence type="ECO:0000313" key="5">
    <source>
        <dbReference type="EMBL" id="UUY49168.1"/>
    </source>
</evidence>
<evidence type="ECO:0000259" key="4">
    <source>
        <dbReference type="PROSITE" id="PS50893"/>
    </source>
</evidence>
<reference evidence="5" key="1">
    <citation type="submission" date="2022-08" db="EMBL/GenBank/DDBJ databases">
        <authorList>
            <person name="Tian L."/>
        </authorList>
    </citation>
    <scope>NUCLEOTIDE SEQUENCE</scope>
    <source>
        <strain evidence="5">CM253</strain>
    </source>
</reference>
<dbReference type="PROSITE" id="PS50893">
    <property type="entry name" value="ABC_TRANSPORTER_2"/>
    <property type="match status" value="1"/>
</dbReference>
<dbReference type="PROSITE" id="PS00211">
    <property type="entry name" value="ABC_TRANSPORTER_1"/>
    <property type="match status" value="1"/>
</dbReference>
<organism evidence="5 6">
    <name type="scientific">Streptomyces yangpuensis</name>
    <dbReference type="NCBI Taxonomy" id="1648182"/>
    <lineage>
        <taxon>Bacteria</taxon>
        <taxon>Bacillati</taxon>
        <taxon>Actinomycetota</taxon>
        <taxon>Actinomycetes</taxon>
        <taxon>Kitasatosporales</taxon>
        <taxon>Streptomycetaceae</taxon>
        <taxon>Streptomyces</taxon>
    </lineage>
</organism>
<evidence type="ECO:0000256" key="2">
    <source>
        <dbReference type="ARBA" id="ARBA00022741"/>
    </source>
</evidence>
<sequence>MTDPAAGPVAGPVVGPAGGPVVGPAVGPAPVIEMAGIAKTYPGPPPVHALTDVTLDIRPGRLAAIVGPSGSGKSTLLSVLGLLDVPTRGRYLLQGRDTTDLSERARTALRASTLGFVFQAFHLVPHLTCVQNVALPLVHLGVPRARRRPQAVAALESVGLGHRLDVRPTTLSGGERQRVAVARAIVHRPAVVLCDEPTGNLDTANSARVMDLLTGLVAQDRAVVVVTHEPEVAARADRVFKVVDGRVS</sequence>
<keyword evidence="1" id="KW-0813">Transport</keyword>
<dbReference type="PANTHER" id="PTHR24220:SF86">
    <property type="entry name" value="ABC TRANSPORTER ABCH.1"/>
    <property type="match status" value="1"/>
</dbReference>
<feature type="domain" description="ABC transporter" evidence="4">
    <location>
        <begin position="32"/>
        <end position="248"/>
    </location>
</feature>
<dbReference type="InterPro" id="IPR017871">
    <property type="entry name" value="ABC_transporter-like_CS"/>
</dbReference>
<dbReference type="InterPro" id="IPR027417">
    <property type="entry name" value="P-loop_NTPase"/>
</dbReference>
<proteinExistence type="predicted"/>
<protein>
    <submittedName>
        <fullName evidence="5">ABC transporter ATP-binding protein</fullName>
    </submittedName>
</protein>
<dbReference type="SUPFAM" id="SSF52540">
    <property type="entry name" value="P-loop containing nucleoside triphosphate hydrolases"/>
    <property type="match status" value="1"/>
</dbReference>
<keyword evidence="2" id="KW-0547">Nucleotide-binding</keyword>
<accession>A0ABY5PZI6</accession>
<dbReference type="InterPro" id="IPR003439">
    <property type="entry name" value="ABC_transporter-like_ATP-bd"/>
</dbReference>